<feature type="domain" description="Heparinase II/III-like C-terminal" evidence="5">
    <location>
        <begin position="391"/>
        <end position="547"/>
    </location>
</feature>
<dbReference type="PANTHER" id="PTHR39210:SF1">
    <property type="entry name" value="HEPARIN-SULFATE LYASE"/>
    <property type="match status" value="1"/>
</dbReference>
<reference evidence="7 8" key="1">
    <citation type="submission" date="2024-04" db="EMBL/GenBank/DDBJ databases">
        <title>Defined microbial consortia suppress multidrug-resistant proinflammatory Enterobacteriaceae via ecological control.</title>
        <authorList>
            <person name="Furuichi M."/>
            <person name="Kawaguchi T."/>
            <person name="Pust M."/>
            <person name="Yasuma K."/>
            <person name="Plichta D."/>
            <person name="Hasegawa N."/>
            <person name="Ohya T."/>
            <person name="Bhattarai S."/>
            <person name="Sasajima S."/>
            <person name="Aoto Y."/>
            <person name="Tuganbaev T."/>
            <person name="Yaginuma M."/>
            <person name="Ueda M."/>
            <person name="Okahashi N."/>
            <person name="Amafuji K."/>
            <person name="Kiridooshi Y."/>
            <person name="Sugita K."/>
            <person name="Strazar M."/>
            <person name="Skelly A."/>
            <person name="Suda W."/>
            <person name="Hattori M."/>
            <person name="Nakamoto N."/>
            <person name="Caballero S."/>
            <person name="Norman J."/>
            <person name="Olle B."/>
            <person name="Tanoue T."/>
            <person name="Arita M."/>
            <person name="Bucci V."/>
            <person name="Atarashi K."/>
            <person name="Xavier R."/>
            <person name="Honda K."/>
        </authorList>
    </citation>
    <scope>NUCLEOTIDE SEQUENCE [LARGE SCALE GENOMIC DNA]</scope>
    <source>
        <strain evidence="8">f13</strain>
    </source>
</reference>
<dbReference type="SUPFAM" id="SSF48230">
    <property type="entry name" value="Chondroitin AC/alginate lyase"/>
    <property type="match status" value="1"/>
</dbReference>
<dbReference type="EMBL" id="BAABXL010000001">
    <property type="protein sequence ID" value="GAA6267976.1"/>
    <property type="molecule type" value="Genomic_DNA"/>
</dbReference>
<comment type="caution">
    <text evidence="7">The sequence shown here is derived from an EMBL/GenBank/DDBJ whole genome shotgun (WGS) entry which is preliminary data.</text>
</comment>
<feature type="domain" description="Heparin-sulfate lyase N-terminal" evidence="6">
    <location>
        <begin position="54"/>
        <end position="315"/>
    </location>
</feature>
<dbReference type="InterPro" id="IPR031680">
    <property type="entry name" value="Hepar_II_III_N"/>
</dbReference>
<dbReference type="Pfam" id="PF07940">
    <property type="entry name" value="Hepar_II_III_C"/>
    <property type="match status" value="1"/>
</dbReference>
<sequence>MTEERKKRLLAVMERAGDYVRDFDRDFGAQYMRERVPEEKERLLARAEELMEQSFVFTDPWDMEPCGELYRLETMEWQKSPNGDPEWVYMLNRHDYLHKLMMAFYLTGNTDYTDRLKWYLFHWIDHNPIWPEGSESTRTIDTGIRCMNWQELMLHLAGNGMVTVEELDALLVSMKTQFENMRSRYIGKYTLSNWGVLQTAAICQGYQLFGACLREESRALKRGTEEQWAWKELKTQLELQVLEDGSHWEQSIMYHIEVLLACMRLLRWKEWDMGWGNETDWAWLTDTVERMSLYVLYCAGPDHMQPAQCDSDRTDIRDIMVRAAVLTGKGVFRFGGYDRADLESLWIFGRKGAERYEKIRAEVPAALNYHAQDTGNIYIRSSWREDADYTCLACGPQGSGHGHGDLTHISLYYRGKPFLVDSGRYSYREDEPLRMALKAPQAHNVCVIDDGSVICPDGSWSYHSYGDCFKTYFREREGISYSEMAYRGRLKSGEGCLAVRKVMTAGSGIWLVVNDIWCDGAHWVKEYYHLDPQVTVRQQGDETILFRDGLCLKAAGSQQETGAEGEEKPAMFSLRSHMISDTYNCLSDSLCMVKEGKFTDRFVSSTAFYGETVRIWEPPVYQFGRREPVSDGRVTARTFRLSEDETWTFLVWNRETYRGGKMYECEGIPVYGKAGAIHSLGEEKTWIRLRN</sequence>
<dbReference type="Proteomes" id="UP001600894">
    <property type="component" value="Unassembled WGS sequence"/>
</dbReference>
<accession>A0ABQ0AVD5</accession>
<comment type="subcellular location">
    <subcellularLocation>
        <location evidence="1">Periplasm</location>
    </subcellularLocation>
</comment>
<dbReference type="InterPro" id="IPR012480">
    <property type="entry name" value="Hepar_II_III_C"/>
</dbReference>
<dbReference type="Gene3D" id="2.70.98.70">
    <property type="match status" value="1"/>
</dbReference>
<name>A0ABQ0AVD5_9FIRM</name>
<organism evidence="7 8">
    <name type="scientific">Enterocloster alcoholdehydrogenati</name>
    <dbReference type="NCBI Taxonomy" id="2547410"/>
    <lineage>
        <taxon>Bacteria</taxon>
        <taxon>Bacillati</taxon>
        <taxon>Bacillota</taxon>
        <taxon>Clostridia</taxon>
        <taxon>Lachnospirales</taxon>
        <taxon>Lachnospiraceae</taxon>
        <taxon>Enterocloster</taxon>
    </lineage>
</organism>
<keyword evidence="4" id="KW-0456">Lyase</keyword>
<dbReference type="Pfam" id="PF16889">
    <property type="entry name" value="Hepar_II_III_N"/>
    <property type="match status" value="1"/>
</dbReference>
<dbReference type="RefSeq" id="WP_178301969.1">
    <property type="nucleotide sequence ID" value="NZ_BAABXL010000001.1"/>
</dbReference>
<dbReference type="Gene3D" id="1.50.10.100">
    <property type="entry name" value="Chondroitin AC/alginate lyase"/>
    <property type="match status" value="1"/>
</dbReference>
<evidence type="ECO:0000313" key="7">
    <source>
        <dbReference type="EMBL" id="GAA6267976.1"/>
    </source>
</evidence>
<keyword evidence="8" id="KW-1185">Reference proteome</keyword>
<gene>
    <name evidence="7" type="ORF">F130042H8_10360</name>
</gene>
<evidence type="ECO:0000313" key="8">
    <source>
        <dbReference type="Proteomes" id="UP001600894"/>
    </source>
</evidence>
<evidence type="ECO:0000256" key="4">
    <source>
        <dbReference type="ARBA" id="ARBA00023239"/>
    </source>
</evidence>
<keyword evidence="3" id="KW-0574">Periplasm</keyword>
<evidence type="ECO:0000256" key="3">
    <source>
        <dbReference type="ARBA" id="ARBA00022764"/>
    </source>
</evidence>
<dbReference type="PANTHER" id="PTHR39210">
    <property type="entry name" value="HEPARIN-SULFATE LYASE"/>
    <property type="match status" value="1"/>
</dbReference>
<evidence type="ECO:0000259" key="6">
    <source>
        <dbReference type="Pfam" id="PF16889"/>
    </source>
</evidence>
<protein>
    <submittedName>
        <fullName evidence="7">Heparinase II/III family protein</fullName>
    </submittedName>
</protein>
<evidence type="ECO:0000256" key="2">
    <source>
        <dbReference type="ARBA" id="ARBA00022729"/>
    </source>
</evidence>
<evidence type="ECO:0000256" key="1">
    <source>
        <dbReference type="ARBA" id="ARBA00004418"/>
    </source>
</evidence>
<proteinExistence type="predicted"/>
<evidence type="ECO:0000259" key="5">
    <source>
        <dbReference type="Pfam" id="PF07940"/>
    </source>
</evidence>
<dbReference type="InterPro" id="IPR008929">
    <property type="entry name" value="Chondroitin_lyas"/>
</dbReference>
<keyword evidence="2" id="KW-0732">Signal</keyword>